<comment type="caution">
    <text evidence="9">The sequence shown here is derived from an EMBL/GenBank/DDBJ whole genome shotgun (WGS) entry which is preliminary data.</text>
</comment>
<comment type="function">
    <text evidence="7">May act as a negative regulator of salt tolerance.</text>
</comment>
<feature type="compositionally biased region" description="Basic residues" evidence="8">
    <location>
        <begin position="177"/>
        <end position="186"/>
    </location>
</feature>
<evidence type="ECO:0000256" key="7">
    <source>
        <dbReference type="RuleBase" id="RU049441"/>
    </source>
</evidence>
<accession>A0A395IU57</accession>
<dbReference type="AlphaFoldDB" id="A0A395IU57"/>
<comment type="subcellular location">
    <subcellularLocation>
        <location evidence="1 7">Cytoplasm</location>
    </subcellularLocation>
</comment>
<feature type="compositionally biased region" description="Low complexity" evidence="8">
    <location>
        <begin position="38"/>
        <end position="48"/>
    </location>
</feature>
<gene>
    <name evidence="9" type="ORF">DID88_003478</name>
</gene>
<comment type="similarity">
    <text evidence="2 7">Belongs to the NST1 family.</text>
</comment>
<evidence type="ECO:0000256" key="8">
    <source>
        <dbReference type="SAM" id="MobiDB-lite"/>
    </source>
</evidence>
<sequence>MPANQRKHTSQSSYLPDPRNTAKPSTKDAGKSITVPKNSNTSESSETSLTMAQTTTKSNGQSPIPPTNTNGAPPTVNRKKQKRRAKQAARAAAEQAQGTQMSGGPSSGDVKRQMQELEARFRETGLEEQYDDDEQFEPADDNAYYSDEEGDAYSGSYGHDGSSTNGYAMPQSNSSGKKQKKKKKSKSSQSDHSNHAHHGPNGSSHNHVSLPLPSLQPPPTIQRGPGISKEKIWNTSSQEERERIKEFWLSLGEDERKSLVKVEKDAVLKKMKEQQKHSCSCTVCGRKRTAIEEELEVLYDAYYEELEQYANHQGGDGPPPMMGPPRRFGAMSGLQPPNRLPPVFKRAATIKRQDIQGGILTVADDLLKNDGKKFIEMMEQLAERRMAREEDAKEQYANANYGHPPNGSMHPHSHGHIHNHPPPPEEDDYDDEEDDEDEYDSQEEDYDEEEMDTMTEEQRMEEGRRMFQIFAARMFEQRVLTAYKEKVAKERQQKLLEELEEESRADSQKKAKEG</sequence>
<feature type="compositionally biased region" description="Basic and acidic residues" evidence="8">
    <location>
        <begin position="228"/>
        <end position="241"/>
    </location>
</feature>
<proteinExistence type="inferred from homology"/>
<feature type="compositionally biased region" description="Acidic residues" evidence="8">
    <location>
        <begin position="424"/>
        <end position="455"/>
    </location>
</feature>
<dbReference type="EMBL" id="QKRW01000017">
    <property type="protein sequence ID" value="RAL63835.1"/>
    <property type="molecule type" value="Genomic_DNA"/>
</dbReference>
<feature type="compositionally biased region" description="Basic and acidic residues" evidence="8">
    <location>
        <begin position="109"/>
        <end position="125"/>
    </location>
</feature>
<dbReference type="InterPro" id="IPR025279">
    <property type="entry name" value="NST1"/>
</dbReference>
<feature type="compositionally biased region" description="Low complexity" evidence="8">
    <location>
        <begin position="88"/>
        <end position="97"/>
    </location>
</feature>
<organism evidence="9 10">
    <name type="scientific">Monilinia fructigena</name>
    <dbReference type="NCBI Taxonomy" id="38457"/>
    <lineage>
        <taxon>Eukaryota</taxon>
        <taxon>Fungi</taxon>
        <taxon>Dikarya</taxon>
        <taxon>Ascomycota</taxon>
        <taxon>Pezizomycotina</taxon>
        <taxon>Leotiomycetes</taxon>
        <taxon>Helotiales</taxon>
        <taxon>Sclerotiniaceae</taxon>
        <taxon>Monilinia</taxon>
    </lineage>
</organism>
<protein>
    <recommendedName>
        <fullName evidence="3 7">Stress response protein NST1</fullName>
    </recommendedName>
</protein>
<dbReference type="GO" id="GO:0005737">
    <property type="term" value="C:cytoplasm"/>
    <property type="evidence" value="ECO:0007669"/>
    <property type="project" value="UniProtKB-SubCell"/>
</dbReference>
<evidence type="ECO:0000256" key="1">
    <source>
        <dbReference type="ARBA" id="ARBA00004496"/>
    </source>
</evidence>
<feature type="coiled-coil region" evidence="7">
    <location>
        <begin position="482"/>
        <end position="509"/>
    </location>
</feature>
<evidence type="ECO:0000256" key="2">
    <source>
        <dbReference type="ARBA" id="ARBA00007112"/>
    </source>
</evidence>
<feature type="region of interest" description="Disordered" evidence="8">
    <location>
        <begin position="398"/>
        <end position="462"/>
    </location>
</feature>
<keyword evidence="4 7" id="KW-0963">Cytoplasm</keyword>
<reference evidence="9 10" key="1">
    <citation type="submission" date="2018-06" db="EMBL/GenBank/DDBJ databases">
        <title>Genome Sequence of the Brown Rot Fungal Pathogen Monilinia fructigena.</title>
        <authorList>
            <person name="Landi L."/>
            <person name="De Miccolis Angelini R.M."/>
            <person name="Pollastro S."/>
            <person name="Abate D."/>
            <person name="Faretra F."/>
            <person name="Romanazzi G."/>
        </authorList>
    </citation>
    <scope>NUCLEOTIDE SEQUENCE [LARGE SCALE GENOMIC DNA]</scope>
    <source>
        <strain evidence="9 10">Mfrg269</strain>
    </source>
</reference>
<evidence type="ECO:0000256" key="5">
    <source>
        <dbReference type="ARBA" id="ARBA00023016"/>
    </source>
</evidence>
<keyword evidence="6 7" id="KW-0175">Coiled coil</keyword>
<dbReference type="Proteomes" id="UP000249056">
    <property type="component" value="Unassembled WGS sequence"/>
</dbReference>
<keyword evidence="10" id="KW-1185">Reference proteome</keyword>
<evidence type="ECO:0000256" key="6">
    <source>
        <dbReference type="ARBA" id="ARBA00023054"/>
    </source>
</evidence>
<feature type="compositionally biased region" description="Basic residues" evidence="8">
    <location>
        <begin position="77"/>
        <end position="87"/>
    </location>
</feature>
<evidence type="ECO:0000256" key="4">
    <source>
        <dbReference type="ARBA" id="ARBA00022490"/>
    </source>
</evidence>
<dbReference type="OrthoDB" id="21629at2759"/>
<keyword evidence="5 7" id="KW-0346">Stress response</keyword>
<evidence type="ECO:0000256" key="3">
    <source>
        <dbReference type="ARBA" id="ARBA00020733"/>
    </source>
</evidence>
<name>A0A395IU57_9HELO</name>
<dbReference type="Pfam" id="PF13945">
    <property type="entry name" value="NST1"/>
    <property type="match status" value="1"/>
</dbReference>
<feature type="compositionally biased region" description="Polar residues" evidence="8">
    <location>
        <begin position="49"/>
        <end position="72"/>
    </location>
</feature>
<evidence type="ECO:0000313" key="9">
    <source>
        <dbReference type="EMBL" id="RAL63835.1"/>
    </source>
</evidence>
<evidence type="ECO:0000313" key="10">
    <source>
        <dbReference type="Proteomes" id="UP000249056"/>
    </source>
</evidence>
<feature type="region of interest" description="Disordered" evidence="8">
    <location>
        <begin position="1"/>
        <end position="241"/>
    </location>
</feature>
<feature type="compositionally biased region" description="Acidic residues" evidence="8">
    <location>
        <begin position="126"/>
        <end position="151"/>
    </location>
</feature>